<gene>
    <name evidence="3" type="ORF">HNS30_03015</name>
</gene>
<dbReference type="InterPro" id="IPR011600">
    <property type="entry name" value="Pept_C14_caspase"/>
</dbReference>
<dbReference type="PANTHER" id="PTHR22576:SF37">
    <property type="entry name" value="MUCOSA-ASSOCIATED LYMPHOID TISSUE LYMPHOMA TRANSLOCATION PROTEIN 1"/>
    <property type="match status" value="1"/>
</dbReference>
<evidence type="ECO:0000313" key="4">
    <source>
        <dbReference type="Proteomes" id="UP000528460"/>
    </source>
</evidence>
<dbReference type="PANTHER" id="PTHR22576">
    <property type="entry name" value="MUCOSA ASSOCIATED LYMPHOID TISSUE LYMPHOMA TRANSLOCATION PROTEIN 1/PARACASPASE"/>
    <property type="match status" value="1"/>
</dbReference>
<dbReference type="InterPro" id="IPR029030">
    <property type="entry name" value="Caspase-like_dom_sf"/>
</dbReference>
<protein>
    <recommendedName>
        <fullName evidence="2">Peptidase C14 caspase domain-containing protein</fullName>
    </recommendedName>
</protein>
<organism evidence="3 4">
    <name type="scientific">Corallococcus exercitus</name>
    <dbReference type="NCBI Taxonomy" id="2316736"/>
    <lineage>
        <taxon>Bacteria</taxon>
        <taxon>Pseudomonadati</taxon>
        <taxon>Myxococcota</taxon>
        <taxon>Myxococcia</taxon>
        <taxon>Myxococcales</taxon>
        <taxon>Cystobacterineae</taxon>
        <taxon>Myxococcaceae</taxon>
        <taxon>Corallococcus</taxon>
    </lineage>
</organism>
<dbReference type="AlphaFoldDB" id="A0A7Y4JMZ9"/>
<evidence type="ECO:0000256" key="1">
    <source>
        <dbReference type="SAM" id="MobiDB-lite"/>
    </source>
</evidence>
<dbReference type="Proteomes" id="UP000528460">
    <property type="component" value="Unassembled WGS sequence"/>
</dbReference>
<evidence type="ECO:0000259" key="2">
    <source>
        <dbReference type="Pfam" id="PF00656"/>
    </source>
</evidence>
<dbReference type="EMBL" id="JABFJW010000013">
    <property type="protein sequence ID" value="NOK08011.1"/>
    <property type="molecule type" value="Genomic_DNA"/>
</dbReference>
<reference evidence="3 4" key="1">
    <citation type="submission" date="2020-05" db="EMBL/GenBank/DDBJ databases">
        <authorList>
            <person name="Whitworth D."/>
        </authorList>
    </citation>
    <scope>NUCLEOTIDE SEQUENCE [LARGE SCALE GENOMIC DNA]</scope>
    <source>
        <strain evidence="3 4">CA046A</strain>
    </source>
</reference>
<feature type="region of interest" description="Disordered" evidence="1">
    <location>
        <begin position="161"/>
        <end position="190"/>
    </location>
</feature>
<dbReference type="InterPro" id="IPR052039">
    <property type="entry name" value="Caspase-related_regulators"/>
</dbReference>
<feature type="domain" description="Peptidase C14 caspase" evidence="2">
    <location>
        <begin position="9"/>
        <end position="233"/>
    </location>
</feature>
<sequence length="389" mass="42672">MTRRPAGMGRALVVANRTIPGTKVELNGTVMGARLVEAALKQAKLESVVVKTELTANELKALLKERSRDAAEERWSFFHYGGHALQREGKNYLLMADFPFHDPPRDAAGIARALKEHAVLVDDIVASAPPQAHPNVVIIDACRTNPFPKEGALGKSWSKGLQKEENTKGRRNTLVAHSVGPSGPAPDPLREPSEYTYSLAILLNMPGATLLGVLPELHRKLRFSAQSPGYTSNVNSEDDVQFRELASVQVSMAADDEAILLRNDRIVGNSRLAQPFPVTLEPGENVFTVRVYNQRTFTGGFEPWGGHQREGWSMALTLTGPEQPEPWLHFSEQEPTPAAQARHGTQFDVATFRVDLNPDTGQTVPPKPPRILWRENQVPAPTAGISQEG</sequence>
<dbReference type="GO" id="GO:0006508">
    <property type="term" value="P:proteolysis"/>
    <property type="evidence" value="ECO:0007669"/>
    <property type="project" value="InterPro"/>
</dbReference>
<dbReference type="RefSeq" id="WP_171412278.1">
    <property type="nucleotide sequence ID" value="NZ_JABFJW010000013.1"/>
</dbReference>
<dbReference type="Gene3D" id="3.40.50.1460">
    <property type="match status" value="1"/>
</dbReference>
<comment type="caution">
    <text evidence="3">The sequence shown here is derived from an EMBL/GenBank/DDBJ whole genome shotgun (WGS) entry which is preliminary data.</text>
</comment>
<proteinExistence type="predicted"/>
<accession>A0A7Y4JMZ9</accession>
<dbReference type="Pfam" id="PF00656">
    <property type="entry name" value="Peptidase_C14"/>
    <property type="match status" value="1"/>
</dbReference>
<dbReference type="GO" id="GO:0004197">
    <property type="term" value="F:cysteine-type endopeptidase activity"/>
    <property type="evidence" value="ECO:0007669"/>
    <property type="project" value="InterPro"/>
</dbReference>
<feature type="region of interest" description="Disordered" evidence="1">
    <location>
        <begin position="357"/>
        <end position="389"/>
    </location>
</feature>
<dbReference type="SUPFAM" id="SSF52129">
    <property type="entry name" value="Caspase-like"/>
    <property type="match status" value="1"/>
</dbReference>
<evidence type="ECO:0000313" key="3">
    <source>
        <dbReference type="EMBL" id="NOK08011.1"/>
    </source>
</evidence>
<name>A0A7Y4JMZ9_9BACT</name>